<comment type="caution">
    <text evidence="5">The sequence shown here is derived from an EMBL/GenBank/DDBJ whole genome shotgun (WGS) entry which is preliminary data.</text>
</comment>
<evidence type="ECO:0000256" key="3">
    <source>
        <dbReference type="SAM" id="MobiDB-lite"/>
    </source>
</evidence>
<dbReference type="InterPro" id="IPR001079">
    <property type="entry name" value="Galectin_CRD"/>
</dbReference>
<evidence type="ECO:0000259" key="4">
    <source>
        <dbReference type="PROSITE" id="PS51304"/>
    </source>
</evidence>
<feature type="domain" description="Galectin" evidence="4">
    <location>
        <begin position="14"/>
        <end position="149"/>
    </location>
</feature>
<sequence length="528" mass="58746">MASPQVFRSPTLPLLKDLVSPFTVGTCLVVEGVAYDDPVKTGFMIDLLTDRDIALSLSMQFRPNNRNFMVITARKDGVYHDGFRRPCGIQLGQQFTVNVACKDQVFEVYANEEHLCEFEHRVNTTDITKLSIKGSLVCKEALITSSTAAFPTPPPIPKRPHESNILQSGAGLGSNNDAPPPYQEKPDHFAANIPPPVPTRSSNYEQLISAKMQSEASIDSQKFTYPPPQPESSHRTVSSAPYPMQDGFPQISRHYEALQGSRPVDNSYPSYYPPSERPPSDSSSGFRGALPINENESAHQLFSKNSSSGIATGYPSETGYPGCYQQYCRRGTPSGGPCSCRNCVNHASAENKGYSGCQQSHGLSPFEKAVHKTVQKTFTATEKAFVNMGKSLNGKSAPYYLRLENQPFEYPQVLSITATPNVSMFSLKNRFEINLKHGSEYVLHINPRFDEKFTVLNSTLCNMWQSEMRLPFPFKNGRSFHMEIVAGDPIRIFVNGRELASFVLRTKSPITFIEIVNLCLDDVVLRRQ</sequence>
<dbReference type="Gene3D" id="2.60.120.200">
    <property type="match status" value="2"/>
</dbReference>
<evidence type="ECO:0000313" key="6">
    <source>
        <dbReference type="Proteomes" id="UP001175271"/>
    </source>
</evidence>
<dbReference type="PANTHER" id="PTHR11346:SF147">
    <property type="entry name" value="GALECTIN"/>
    <property type="match status" value="1"/>
</dbReference>
<dbReference type="PROSITE" id="PS51304">
    <property type="entry name" value="GALECTIN"/>
    <property type="match status" value="2"/>
</dbReference>
<gene>
    <name evidence="5" type="ORF">QR680_014528</name>
</gene>
<dbReference type="Pfam" id="PF00337">
    <property type="entry name" value="Gal-bind_lectin"/>
    <property type="match status" value="2"/>
</dbReference>
<evidence type="ECO:0000256" key="2">
    <source>
        <dbReference type="RuleBase" id="RU102079"/>
    </source>
</evidence>
<accession>A0AA39M421</accession>
<evidence type="ECO:0000313" key="5">
    <source>
        <dbReference type="EMBL" id="KAK0420122.1"/>
    </source>
</evidence>
<dbReference type="GO" id="GO:0030246">
    <property type="term" value="F:carbohydrate binding"/>
    <property type="evidence" value="ECO:0007669"/>
    <property type="project" value="UniProtKB-UniRule"/>
</dbReference>
<dbReference type="SMART" id="SM00908">
    <property type="entry name" value="Gal-bind_lectin"/>
    <property type="match status" value="2"/>
</dbReference>
<feature type="domain" description="Galectin" evidence="4">
    <location>
        <begin position="400"/>
        <end position="528"/>
    </location>
</feature>
<organism evidence="5 6">
    <name type="scientific">Steinernema hermaphroditum</name>
    <dbReference type="NCBI Taxonomy" id="289476"/>
    <lineage>
        <taxon>Eukaryota</taxon>
        <taxon>Metazoa</taxon>
        <taxon>Ecdysozoa</taxon>
        <taxon>Nematoda</taxon>
        <taxon>Chromadorea</taxon>
        <taxon>Rhabditida</taxon>
        <taxon>Tylenchina</taxon>
        <taxon>Panagrolaimomorpha</taxon>
        <taxon>Strongyloidoidea</taxon>
        <taxon>Steinernematidae</taxon>
        <taxon>Steinernema</taxon>
    </lineage>
</organism>
<keyword evidence="6" id="KW-1185">Reference proteome</keyword>
<reference evidence="5" key="1">
    <citation type="submission" date="2023-06" db="EMBL/GenBank/DDBJ databases">
        <title>Genomic analysis of the entomopathogenic nematode Steinernema hermaphroditum.</title>
        <authorList>
            <person name="Schwarz E.M."/>
            <person name="Heppert J.K."/>
            <person name="Baniya A."/>
            <person name="Schwartz H.T."/>
            <person name="Tan C.-H."/>
            <person name="Antoshechkin I."/>
            <person name="Sternberg P.W."/>
            <person name="Goodrich-Blair H."/>
            <person name="Dillman A.R."/>
        </authorList>
    </citation>
    <scope>NUCLEOTIDE SEQUENCE</scope>
    <source>
        <strain evidence="5">PS9179</strain>
        <tissue evidence="5">Whole animal</tissue>
    </source>
</reference>
<dbReference type="SMART" id="SM00276">
    <property type="entry name" value="GLECT"/>
    <property type="match status" value="2"/>
</dbReference>
<dbReference type="Proteomes" id="UP001175271">
    <property type="component" value="Unassembled WGS sequence"/>
</dbReference>
<dbReference type="CDD" id="cd00070">
    <property type="entry name" value="GLECT"/>
    <property type="match status" value="1"/>
</dbReference>
<evidence type="ECO:0000256" key="1">
    <source>
        <dbReference type="ARBA" id="ARBA00022734"/>
    </source>
</evidence>
<dbReference type="InterPro" id="IPR044156">
    <property type="entry name" value="Galectin-like"/>
</dbReference>
<keyword evidence="1 2" id="KW-0430">Lectin</keyword>
<dbReference type="PANTHER" id="PTHR11346">
    <property type="entry name" value="GALECTIN"/>
    <property type="match status" value="1"/>
</dbReference>
<feature type="region of interest" description="Disordered" evidence="3">
    <location>
        <begin position="261"/>
        <end position="290"/>
    </location>
</feature>
<dbReference type="SUPFAM" id="SSF49899">
    <property type="entry name" value="Concanavalin A-like lectins/glucanases"/>
    <property type="match status" value="2"/>
</dbReference>
<dbReference type="AlphaFoldDB" id="A0AA39M421"/>
<dbReference type="EMBL" id="JAUCMV010000002">
    <property type="protein sequence ID" value="KAK0420122.1"/>
    <property type="molecule type" value="Genomic_DNA"/>
</dbReference>
<dbReference type="InterPro" id="IPR013320">
    <property type="entry name" value="ConA-like_dom_sf"/>
</dbReference>
<name>A0AA39M421_9BILA</name>
<proteinExistence type="predicted"/>
<feature type="region of interest" description="Disordered" evidence="3">
    <location>
        <begin position="148"/>
        <end position="248"/>
    </location>
</feature>
<feature type="compositionally biased region" description="Polar residues" evidence="3">
    <location>
        <begin position="199"/>
        <end position="223"/>
    </location>
</feature>
<protein>
    <recommendedName>
        <fullName evidence="2">Galectin</fullName>
    </recommendedName>
</protein>